<dbReference type="SUPFAM" id="SSF51735">
    <property type="entry name" value="NAD(P)-binding Rossmann-fold domains"/>
    <property type="match status" value="1"/>
</dbReference>
<proteinExistence type="predicted"/>
<protein>
    <submittedName>
        <fullName evidence="3">Polyketide synthase</fullName>
    </submittedName>
</protein>
<organism evidence="3 4">
    <name type="scientific">Lentithecium fluviatile CBS 122367</name>
    <dbReference type="NCBI Taxonomy" id="1168545"/>
    <lineage>
        <taxon>Eukaryota</taxon>
        <taxon>Fungi</taxon>
        <taxon>Dikarya</taxon>
        <taxon>Ascomycota</taxon>
        <taxon>Pezizomycotina</taxon>
        <taxon>Dothideomycetes</taxon>
        <taxon>Pleosporomycetidae</taxon>
        <taxon>Pleosporales</taxon>
        <taxon>Massarineae</taxon>
        <taxon>Lentitheciaceae</taxon>
        <taxon>Lentithecium</taxon>
    </lineage>
</organism>
<dbReference type="OrthoDB" id="329835at2759"/>
<evidence type="ECO:0000313" key="4">
    <source>
        <dbReference type="Proteomes" id="UP000799291"/>
    </source>
</evidence>
<dbReference type="InterPro" id="IPR036291">
    <property type="entry name" value="NAD(P)-bd_dom_sf"/>
</dbReference>
<dbReference type="Proteomes" id="UP000799291">
    <property type="component" value="Unassembled WGS sequence"/>
</dbReference>
<dbReference type="SMART" id="SM00822">
    <property type="entry name" value="PKS_KR"/>
    <property type="match status" value="1"/>
</dbReference>
<evidence type="ECO:0000256" key="1">
    <source>
        <dbReference type="SAM" id="Phobius"/>
    </source>
</evidence>
<reference evidence="3" key="1">
    <citation type="journal article" date="2020" name="Stud. Mycol.">
        <title>101 Dothideomycetes genomes: a test case for predicting lifestyles and emergence of pathogens.</title>
        <authorList>
            <person name="Haridas S."/>
            <person name="Albert R."/>
            <person name="Binder M."/>
            <person name="Bloem J."/>
            <person name="Labutti K."/>
            <person name="Salamov A."/>
            <person name="Andreopoulos B."/>
            <person name="Baker S."/>
            <person name="Barry K."/>
            <person name="Bills G."/>
            <person name="Bluhm B."/>
            <person name="Cannon C."/>
            <person name="Castanera R."/>
            <person name="Culley D."/>
            <person name="Daum C."/>
            <person name="Ezra D."/>
            <person name="Gonzalez J."/>
            <person name="Henrissat B."/>
            <person name="Kuo A."/>
            <person name="Liang C."/>
            <person name="Lipzen A."/>
            <person name="Lutzoni F."/>
            <person name="Magnuson J."/>
            <person name="Mondo S."/>
            <person name="Nolan M."/>
            <person name="Ohm R."/>
            <person name="Pangilinan J."/>
            <person name="Park H.-J."/>
            <person name="Ramirez L."/>
            <person name="Alfaro M."/>
            <person name="Sun H."/>
            <person name="Tritt A."/>
            <person name="Yoshinaga Y."/>
            <person name="Zwiers L.-H."/>
            <person name="Turgeon B."/>
            <person name="Goodwin S."/>
            <person name="Spatafora J."/>
            <person name="Crous P."/>
            <person name="Grigoriev I."/>
        </authorList>
    </citation>
    <scope>NUCLEOTIDE SEQUENCE</scope>
    <source>
        <strain evidence="3">CBS 122367</strain>
    </source>
</reference>
<dbReference type="GO" id="GO:0044550">
    <property type="term" value="P:secondary metabolite biosynthetic process"/>
    <property type="evidence" value="ECO:0007669"/>
    <property type="project" value="TreeGrafter"/>
</dbReference>
<keyword evidence="1" id="KW-0472">Membrane</keyword>
<dbReference type="GO" id="GO:0006633">
    <property type="term" value="P:fatty acid biosynthetic process"/>
    <property type="evidence" value="ECO:0007669"/>
    <property type="project" value="TreeGrafter"/>
</dbReference>
<keyword evidence="1" id="KW-1133">Transmembrane helix</keyword>
<dbReference type="CDD" id="cd05274">
    <property type="entry name" value="KR_FAS_SDR_x"/>
    <property type="match status" value="1"/>
</dbReference>
<dbReference type="InterPro" id="IPR057326">
    <property type="entry name" value="KR_dom"/>
</dbReference>
<accession>A0A6G1J084</accession>
<keyword evidence="4" id="KW-1185">Reference proteome</keyword>
<dbReference type="PANTHER" id="PTHR43775">
    <property type="entry name" value="FATTY ACID SYNTHASE"/>
    <property type="match status" value="1"/>
</dbReference>
<dbReference type="AlphaFoldDB" id="A0A6G1J084"/>
<evidence type="ECO:0000313" key="3">
    <source>
        <dbReference type="EMBL" id="KAF2683549.1"/>
    </source>
</evidence>
<dbReference type="Gene3D" id="3.40.50.720">
    <property type="entry name" value="NAD(P)-binding Rossmann-like Domain"/>
    <property type="match status" value="1"/>
</dbReference>
<dbReference type="PANTHER" id="PTHR43775:SF29">
    <property type="entry name" value="ASPERFURANONE POLYKETIDE SYNTHASE AFOG-RELATED"/>
    <property type="match status" value="1"/>
</dbReference>
<dbReference type="Pfam" id="PF08659">
    <property type="entry name" value="KR"/>
    <property type="match status" value="1"/>
</dbReference>
<gene>
    <name evidence="3" type="ORF">K458DRAFT_452142</name>
</gene>
<dbReference type="InterPro" id="IPR050091">
    <property type="entry name" value="PKS_NRPS_Biosynth_Enz"/>
</dbReference>
<feature type="domain" description="Ketoreductase" evidence="2">
    <location>
        <begin position="6"/>
        <end position="178"/>
    </location>
</feature>
<sequence>MFPHESTYVIAGGLGGLGRCITRWMVRRGAQHFLLLSHPGTEEPEARAFVQSMRSEGIQVEVPCCDIGDAENLRSVLEACILHMPPIRRCIQADMVLRNSILENMKHGEFNAALDAKVKGSCNLRSLLPLGLKFIIMLSLVAVIYGSGGQANYTAGNTYQDALAAYRVSLGQRLLRLT</sequence>
<dbReference type="InterPro" id="IPR013968">
    <property type="entry name" value="PKS_KR"/>
</dbReference>
<keyword evidence="1" id="KW-0812">Transmembrane</keyword>
<dbReference type="EMBL" id="MU005583">
    <property type="protein sequence ID" value="KAF2683549.1"/>
    <property type="molecule type" value="Genomic_DNA"/>
</dbReference>
<evidence type="ECO:0000259" key="2">
    <source>
        <dbReference type="SMART" id="SM00822"/>
    </source>
</evidence>
<name>A0A6G1J084_9PLEO</name>
<dbReference type="GO" id="GO:0004312">
    <property type="term" value="F:fatty acid synthase activity"/>
    <property type="evidence" value="ECO:0007669"/>
    <property type="project" value="TreeGrafter"/>
</dbReference>
<feature type="transmembrane region" description="Helical" evidence="1">
    <location>
        <begin position="127"/>
        <end position="146"/>
    </location>
</feature>